<dbReference type="GO" id="GO:0070403">
    <property type="term" value="F:NAD+ binding"/>
    <property type="evidence" value="ECO:0007669"/>
    <property type="project" value="UniProtKB-UniRule"/>
</dbReference>
<dbReference type="PROSITE" id="PS50305">
    <property type="entry name" value="SIRTUIN"/>
    <property type="match status" value="1"/>
</dbReference>
<reference evidence="6" key="2">
    <citation type="submission" date="2024-02" db="EMBL/GenBank/DDBJ databases">
        <authorList>
            <consortium name="Clinical and Environmental Microbiology Branch: Whole genome sequencing antimicrobial resistance pathogens in the healthcare setting"/>
        </authorList>
    </citation>
    <scope>NUCLEOTIDE SEQUENCE</scope>
    <source>
        <strain evidence="6">2020GO-00142</strain>
    </source>
</reference>
<dbReference type="Pfam" id="PF02146">
    <property type="entry name" value="SIR2"/>
    <property type="match status" value="1"/>
</dbReference>
<comment type="similarity">
    <text evidence="3">Belongs to the sirtuin family. Class III subfamily.</text>
</comment>
<dbReference type="AlphaFoldDB" id="A0AAI9HWF1"/>
<dbReference type="GO" id="GO:0005737">
    <property type="term" value="C:cytoplasm"/>
    <property type="evidence" value="ECO:0007669"/>
    <property type="project" value="UniProtKB-SubCell"/>
</dbReference>
<comment type="subcellular location">
    <subcellularLocation>
        <location evidence="3">Cytoplasm</location>
    </subcellularLocation>
</comment>
<comment type="catalytic activity">
    <reaction evidence="3">
        <text>N(6)-(2-hydroxyisobutanoyl)-L-lysyl-[protein] + NAD(+) + H2O = 2''-O-(2-hydroxyisobutanoyl)-ADP-D-ribose + nicotinamide + L-lysyl-[protein]</text>
        <dbReference type="Rhea" id="RHEA:24364"/>
        <dbReference type="Rhea" id="RHEA-COMP:9752"/>
        <dbReference type="Rhea" id="RHEA-COMP:15921"/>
        <dbReference type="ChEBI" id="CHEBI:15377"/>
        <dbReference type="ChEBI" id="CHEBI:17154"/>
        <dbReference type="ChEBI" id="CHEBI:29969"/>
        <dbReference type="ChEBI" id="CHEBI:57540"/>
        <dbReference type="ChEBI" id="CHEBI:144968"/>
        <dbReference type="ChEBI" id="CHEBI:144969"/>
    </reaction>
</comment>
<feature type="binding site" evidence="3">
    <location>
        <position position="171"/>
    </location>
    <ligand>
        <name>Zn(2+)</name>
        <dbReference type="ChEBI" id="CHEBI:29105"/>
    </ligand>
</feature>
<evidence type="ECO:0000256" key="1">
    <source>
        <dbReference type="ARBA" id="ARBA00022679"/>
    </source>
</evidence>
<gene>
    <name evidence="3 6" type="primary">cobB</name>
    <name evidence="6" type="ORF">JRA39_000090</name>
    <name evidence="7" type="ORF">KDV35_16880</name>
</gene>
<dbReference type="EC" id="2.3.1.286" evidence="3"/>
<dbReference type="SUPFAM" id="SSF52467">
    <property type="entry name" value="DHS-like NAD/FAD-binding domain"/>
    <property type="match status" value="1"/>
</dbReference>
<dbReference type="Proteomes" id="UP001495779">
    <property type="component" value="Unassembled WGS sequence"/>
</dbReference>
<feature type="binding site" evidence="3">
    <location>
        <begin position="237"/>
        <end position="239"/>
    </location>
    <ligand>
        <name>NAD(+)</name>
        <dbReference type="ChEBI" id="CHEBI:57540"/>
    </ligand>
</feature>
<feature type="binding site" evidence="3">
    <location>
        <position position="255"/>
    </location>
    <ligand>
        <name>NAD(+)</name>
        <dbReference type="ChEBI" id="CHEBI:57540"/>
    </ligand>
</feature>
<dbReference type="GO" id="GO:0036054">
    <property type="term" value="F:protein-malonyllysine demalonylase activity"/>
    <property type="evidence" value="ECO:0007669"/>
    <property type="project" value="InterPro"/>
</dbReference>
<dbReference type="CDD" id="cd01412">
    <property type="entry name" value="SIRT5_Af1_CobB"/>
    <property type="match status" value="1"/>
</dbReference>
<dbReference type="GO" id="GO:0036055">
    <property type="term" value="F:protein-succinyllysine desuccinylase activity"/>
    <property type="evidence" value="ECO:0007669"/>
    <property type="project" value="UniProtKB-UniRule"/>
</dbReference>
<evidence type="ECO:0000313" key="7">
    <source>
        <dbReference type="EMBL" id="MER5078518.1"/>
    </source>
</evidence>
<comment type="caution">
    <text evidence="6">The sequence shown here is derived from an EMBL/GenBank/DDBJ whole genome shotgun (WGS) entry which is preliminary data.</text>
</comment>
<dbReference type="InterPro" id="IPR029035">
    <property type="entry name" value="DHS-like_NAD/FAD-binding_dom"/>
</dbReference>
<feature type="binding site" evidence="3">
    <location>
        <position position="89"/>
    </location>
    <ligand>
        <name>substrate</name>
    </ligand>
</feature>
<evidence type="ECO:0000313" key="6">
    <source>
        <dbReference type="EMBL" id="EMP9431105.1"/>
    </source>
</evidence>
<keyword evidence="7" id="KW-0012">Acyltransferase</keyword>
<dbReference type="Gene3D" id="3.30.1600.10">
    <property type="entry name" value="SIR2/SIRT2 'Small Domain"/>
    <property type="match status" value="1"/>
</dbReference>
<feature type="binding site" evidence="3">
    <location>
        <position position="152"/>
    </location>
    <ligand>
        <name>Zn(2+)</name>
        <dbReference type="ChEBI" id="CHEBI:29105"/>
    </ligand>
</feature>
<feature type="binding site" evidence="3">
    <location>
        <begin position="126"/>
        <end position="129"/>
    </location>
    <ligand>
        <name>NAD(+)</name>
        <dbReference type="ChEBI" id="CHEBI:57540"/>
    </ligand>
</feature>
<name>A0AAI9HWF1_PROST</name>
<comment type="function">
    <text evidence="3">NAD-dependent lysine deacetylase that specifically removes acetyl groups on target proteins. Also acts as a protein-lysine deacylase by mediating protein desuccinylation and de-2-hydroxyisobutyrylation. Modulates the activities of several proteins which are inactive in their acylated form.</text>
</comment>
<evidence type="ECO:0000259" key="5">
    <source>
        <dbReference type="PROSITE" id="PS50305"/>
    </source>
</evidence>
<dbReference type="InterPro" id="IPR050134">
    <property type="entry name" value="NAD-dep_sirtuin_deacylases"/>
</dbReference>
<dbReference type="GO" id="GO:0017136">
    <property type="term" value="F:histone deacetylase activity, NAD-dependent"/>
    <property type="evidence" value="ECO:0007669"/>
    <property type="project" value="TreeGrafter"/>
</dbReference>
<dbReference type="Gene3D" id="3.40.50.1220">
    <property type="entry name" value="TPP-binding domain"/>
    <property type="match status" value="1"/>
</dbReference>
<dbReference type="NCBIfam" id="NF001755">
    <property type="entry name" value="PRK00481.1-5"/>
    <property type="match status" value="1"/>
</dbReference>
<keyword evidence="2 3" id="KW-0520">NAD</keyword>
<keyword evidence="3" id="KW-0862">Zinc</keyword>
<evidence type="ECO:0000256" key="4">
    <source>
        <dbReference type="PROSITE-ProRule" id="PRU00236"/>
    </source>
</evidence>
<dbReference type="HAMAP" id="MF_01121">
    <property type="entry name" value="Sirtuin_ClassIII"/>
    <property type="match status" value="1"/>
</dbReference>
<dbReference type="EMBL" id="AAZDVE040000001">
    <property type="protein sequence ID" value="EMP9431105.1"/>
    <property type="molecule type" value="Genomic_DNA"/>
</dbReference>
<evidence type="ECO:0000313" key="8">
    <source>
        <dbReference type="Proteomes" id="UP001495779"/>
    </source>
</evidence>
<dbReference type="InterPro" id="IPR026591">
    <property type="entry name" value="Sirtuin_cat_small_dom_sf"/>
</dbReference>
<evidence type="ECO:0000256" key="2">
    <source>
        <dbReference type="ARBA" id="ARBA00023027"/>
    </source>
</evidence>
<comment type="domain">
    <text evidence="3">2 residues (Tyr-89 and Arg-92) present in a large hydrophobic pocket are probably involved in substrate specificity. They are important for desuccinylation activity, but dispensable for deacetylation activity.</text>
</comment>
<reference evidence="7 8" key="1">
    <citation type="submission" date="2021-04" db="EMBL/GenBank/DDBJ databases">
        <title>Determining the burden of carbapenem-resistant Enterobacterales from a tertiary public heath setting in Bangladesh: a clinical, epidemiological, and molecular study.</title>
        <authorList>
            <person name="Farzana R."/>
            <person name="Walsh T.R."/>
        </authorList>
    </citation>
    <scope>NUCLEOTIDE SEQUENCE [LARGE SCALE GENOMIC DNA]</scope>
    <source>
        <strain evidence="7">Dmpro_s316</strain>
        <strain evidence="8">dmpro_s316</strain>
    </source>
</reference>
<keyword evidence="1 7" id="KW-0808">Transferase</keyword>
<proteinExistence type="inferred from homology"/>
<comment type="catalytic activity">
    <reaction evidence="3">
        <text>N(6)-acetyl-L-lysyl-[protein] + NAD(+) + H2O = 2''-O-acetyl-ADP-D-ribose + nicotinamide + L-lysyl-[protein]</text>
        <dbReference type="Rhea" id="RHEA:43636"/>
        <dbReference type="Rhea" id="RHEA-COMP:9752"/>
        <dbReference type="Rhea" id="RHEA-COMP:10731"/>
        <dbReference type="ChEBI" id="CHEBI:15377"/>
        <dbReference type="ChEBI" id="CHEBI:17154"/>
        <dbReference type="ChEBI" id="CHEBI:29969"/>
        <dbReference type="ChEBI" id="CHEBI:57540"/>
        <dbReference type="ChEBI" id="CHEBI:61930"/>
        <dbReference type="ChEBI" id="CHEBI:83767"/>
        <dbReference type="EC" id="2.3.1.286"/>
    </reaction>
</comment>
<comment type="cofactor">
    <cofactor evidence="3">
        <name>Zn(2+)</name>
        <dbReference type="ChEBI" id="CHEBI:29105"/>
    </cofactor>
    <text evidence="3">Binds 1 zinc ion per subunit.</text>
</comment>
<organism evidence="6">
    <name type="scientific">Providencia stuartii</name>
    <dbReference type="NCBI Taxonomy" id="588"/>
    <lineage>
        <taxon>Bacteria</taxon>
        <taxon>Pseudomonadati</taxon>
        <taxon>Pseudomonadota</taxon>
        <taxon>Gammaproteobacteria</taxon>
        <taxon>Enterobacterales</taxon>
        <taxon>Morganellaceae</taxon>
        <taxon>Providencia</taxon>
    </lineage>
</organism>
<protein>
    <recommendedName>
        <fullName evidence="3">NAD-dependent protein deacylase</fullName>
        <ecNumber evidence="3">2.3.1.286</ecNumber>
    </recommendedName>
    <alternativeName>
        <fullName evidence="3">Regulatory protein SIR2 homolog</fullName>
    </alternativeName>
</protein>
<sequence length="277" mass="32087">MRFRHRLKKLKKIKMLRRQRDRKRFFYSENRITNMKNVKVVVLTGAGISAESGIKTFRSSDGLWEEHRVEDVATPEGFARDPKLVQRFYNERRRQLQQENIKPNPAHFALAQLEALLGDNFLLVTQNIDNLHERAGSKRIVHMHGELLKVRCSWSNQVVEWKGDLSVEERCHCCQFPQPLRPHIVWFGEMPFGMDQIYQSLEEATIFIAIGTSGHVYPAAGFVHEARLNGAHTVELNLEPSQVESEFEEKHYGLASQVVVDYVNQLMSELSSTRESQ</sequence>
<dbReference type="InterPro" id="IPR003000">
    <property type="entry name" value="Sirtuin"/>
</dbReference>
<feature type="domain" description="Deacetylase sirtuin-type" evidence="5">
    <location>
        <begin position="20"/>
        <end position="269"/>
    </location>
</feature>
<keyword evidence="3" id="KW-0963">Cytoplasm</keyword>
<comment type="catalytic activity">
    <reaction evidence="3">
        <text>N(6)-succinyl-L-lysyl-[protein] + NAD(+) + H2O = 2''-O-succinyl-ADP-D-ribose + nicotinamide + L-lysyl-[protein]</text>
        <dbReference type="Rhea" id="RHEA:47668"/>
        <dbReference type="Rhea" id="RHEA-COMP:9752"/>
        <dbReference type="Rhea" id="RHEA-COMP:11877"/>
        <dbReference type="ChEBI" id="CHEBI:15377"/>
        <dbReference type="ChEBI" id="CHEBI:17154"/>
        <dbReference type="ChEBI" id="CHEBI:29969"/>
        <dbReference type="ChEBI" id="CHEBI:57540"/>
        <dbReference type="ChEBI" id="CHEBI:87830"/>
        <dbReference type="ChEBI" id="CHEBI:87832"/>
    </reaction>
</comment>
<dbReference type="EMBL" id="JAGSRH010000031">
    <property type="protein sequence ID" value="MER5078518.1"/>
    <property type="molecule type" value="Genomic_DNA"/>
</dbReference>
<feature type="binding site" evidence="3">
    <location>
        <position position="92"/>
    </location>
    <ligand>
        <name>substrate</name>
    </ligand>
</feature>
<dbReference type="InterPro" id="IPR026590">
    <property type="entry name" value="Ssirtuin_cat_dom"/>
</dbReference>
<dbReference type="InterPro" id="IPR027546">
    <property type="entry name" value="Sirtuin_class_III"/>
</dbReference>
<dbReference type="GO" id="GO:0008270">
    <property type="term" value="F:zinc ion binding"/>
    <property type="evidence" value="ECO:0007669"/>
    <property type="project" value="UniProtKB-UniRule"/>
</dbReference>
<dbReference type="RefSeq" id="WP_195848174.1">
    <property type="nucleotide sequence ID" value="NZ_CP095443.1"/>
</dbReference>
<keyword evidence="3" id="KW-0479">Metal-binding</keyword>
<feature type="binding site" evidence="3">
    <location>
        <begin position="45"/>
        <end position="64"/>
    </location>
    <ligand>
        <name>NAD(+)</name>
        <dbReference type="ChEBI" id="CHEBI:57540"/>
    </ligand>
</feature>
<accession>A0AAI9HWF1</accession>
<dbReference type="PANTHER" id="PTHR11085">
    <property type="entry name" value="NAD-DEPENDENT PROTEIN DEACYLASE SIRTUIN-5, MITOCHONDRIAL-RELATED"/>
    <property type="match status" value="1"/>
</dbReference>
<dbReference type="PANTHER" id="PTHR11085:SF4">
    <property type="entry name" value="NAD-DEPENDENT PROTEIN DEACYLASE"/>
    <property type="match status" value="1"/>
</dbReference>
<feature type="active site" description="Proton acceptor" evidence="3">
    <location>
        <position position="144"/>
    </location>
</feature>
<comment type="caution">
    <text evidence="3 4">Lacks conserved residue(s) required for the propagation of feature annotation.</text>
</comment>
<feature type="binding site" evidence="3">
    <location>
        <begin position="211"/>
        <end position="213"/>
    </location>
    <ligand>
        <name>NAD(+)</name>
        <dbReference type="ChEBI" id="CHEBI:57540"/>
    </ligand>
</feature>
<evidence type="ECO:0000256" key="3">
    <source>
        <dbReference type="HAMAP-Rule" id="MF_01121"/>
    </source>
</evidence>